<proteinExistence type="predicted"/>
<evidence type="ECO:0000313" key="4">
    <source>
        <dbReference type="Proteomes" id="UP000663144"/>
    </source>
</evidence>
<dbReference type="GO" id="GO:0004519">
    <property type="term" value="F:endonuclease activity"/>
    <property type="evidence" value="ECO:0007669"/>
    <property type="project" value="UniProtKB-KW"/>
</dbReference>
<keyword evidence="3" id="KW-0378">Hydrolase</keyword>
<organism evidence="3 4">
    <name type="scientific">Synechococcus phage S-H38</name>
    <dbReference type="NCBI Taxonomy" id="2783673"/>
    <lineage>
        <taxon>Viruses</taxon>
        <taxon>Duplodnaviria</taxon>
        <taxon>Heunggongvirae</taxon>
        <taxon>Uroviricota</taxon>
        <taxon>Caudoviricetes</taxon>
        <taxon>Pantevenvirales</taxon>
        <taxon>Kyanoviridae</taxon>
        <taxon>Yellowseavirus</taxon>
        <taxon>Yellowseavirus thirtyeight</taxon>
    </lineage>
</organism>
<reference evidence="3" key="1">
    <citation type="submission" date="2020-10" db="EMBL/GenBank/DDBJ databases">
        <title>The Isolation and Genome Sequence of a Novel Cyanophage S-H38 from the Yellow Sea, China.</title>
        <authorList>
            <person name="Jiang T."/>
        </authorList>
    </citation>
    <scope>NUCLEOTIDE SEQUENCE</scope>
</reference>
<dbReference type="PANTHER" id="PTHR32114">
    <property type="entry name" value="ABC TRANSPORTER ABCH.3"/>
    <property type="match status" value="1"/>
</dbReference>
<feature type="domain" description="RecF/RecN/SMC N-terminal" evidence="2">
    <location>
        <begin position="5"/>
        <end position="549"/>
    </location>
</feature>
<evidence type="ECO:0000259" key="2">
    <source>
        <dbReference type="Pfam" id="PF02463"/>
    </source>
</evidence>
<dbReference type="KEGG" id="vg:77946697"/>
<feature type="coiled-coil region" evidence="1">
    <location>
        <begin position="382"/>
        <end position="409"/>
    </location>
</feature>
<evidence type="ECO:0000313" key="3">
    <source>
        <dbReference type="EMBL" id="QPB08001.1"/>
    </source>
</evidence>
<keyword evidence="4" id="KW-1185">Reference proteome</keyword>
<dbReference type="Proteomes" id="UP000663144">
    <property type="component" value="Segment"/>
</dbReference>
<dbReference type="InterPro" id="IPR027417">
    <property type="entry name" value="P-loop_NTPase"/>
</dbReference>
<keyword evidence="1" id="KW-0175">Coiled coil</keyword>
<dbReference type="RefSeq" id="YP_010670492.1">
    <property type="nucleotide sequence ID" value="NC_070964.1"/>
</dbReference>
<dbReference type="SUPFAM" id="SSF52540">
    <property type="entry name" value="P-loop containing nucleoside triphosphate hydrolases"/>
    <property type="match status" value="1"/>
</dbReference>
<keyword evidence="3" id="KW-0540">Nuclease</keyword>
<dbReference type="InterPro" id="IPR003395">
    <property type="entry name" value="RecF/RecN/SMC_N"/>
</dbReference>
<dbReference type="PANTHER" id="PTHR32114:SF2">
    <property type="entry name" value="ABC TRANSPORTER ABCH.3"/>
    <property type="match status" value="1"/>
</dbReference>
<accession>A0A873WK27</accession>
<dbReference type="CDD" id="cd00267">
    <property type="entry name" value="ABC_ATPase"/>
    <property type="match status" value="1"/>
</dbReference>
<evidence type="ECO:0000256" key="1">
    <source>
        <dbReference type="SAM" id="Coils"/>
    </source>
</evidence>
<keyword evidence="3" id="KW-0255">Endonuclease</keyword>
<sequence length="572" mass="65905">MIIFNSISWKNFLSTGDQETEIQLDKSQSTLIQGSNGAGKSTLLDALCFVLFNKPFRKINKPQLVNSINEKDTVVKIKFTIGKTVWEVIRGIKPNKFEIYRNDKLVDQVASAADQQKWLESNVLKMNYKSFTQVVILGSSTFVPFMQLTPASRREVIEDILDIEIFSTMNLLLKDRVRQVNEQAQECKYELKSAEDKVNIQRQHIHDATASNVEIVETKQLQLAKVEEEIFAINKDIDTLKFSNEQLSFDDNALKSLREQINKLDGLKHKITHNKNTVDKELKFFDDHDVCPTCSQQIGSEFKQHKVDKLKEKTEQYAGGLNEMQIKLQNMNASLDLMMTTKDEIRSNMSEIKSLEKQSAMKSELSLTLLAEITKLTEAPDIAKMQGKLDAYEEVYKETQSRCADVSRRKTEYEIASFFLKDSGVKAQIIKKYVPVINQKINRHLSNMDFYVNFTLDEEFNEIIKSRYRDEFSYASFSEGEKQKIDLALLFTWREIARMKSSVNTNLLILDEVFDSSLDSNGTEELMKILKGLDGQTNTFVISHKGEILVDRFLNNIKFEKISDFSKMVEYD</sequence>
<dbReference type="Pfam" id="PF02463">
    <property type="entry name" value="SMC_N"/>
    <property type="match status" value="1"/>
</dbReference>
<name>A0A873WK27_9CAUD</name>
<dbReference type="Gene3D" id="3.40.50.300">
    <property type="entry name" value="P-loop containing nucleotide triphosphate hydrolases"/>
    <property type="match status" value="2"/>
</dbReference>
<dbReference type="GeneID" id="77946697"/>
<protein>
    <submittedName>
        <fullName evidence="3">Recombination endonuclease</fullName>
    </submittedName>
</protein>
<dbReference type="SUPFAM" id="SSF75712">
    <property type="entry name" value="Rad50 coiled-coil Zn hook"/>
    <property type="match status" value="1"/>
</dbReference>
<dbReference type="EMBL" id="MW117965">
    <property type="protein sequence ID" value="QPB08001.1"/>
    <property type="molecule type" value="Genomic_DNA"/>
</dbReference>